<organism evidence="2 3">
    <name type="scientific">Chlamydomonas incerta</name>
    <dbReference type="NCBI Taxonomy" id="51695"/>
    <lineage>
        <taxon>Eukaryota</taxon>
        <taxon>Viridiplantae</taxon>
        <taxon>Chlorophyta</taxon>
        <taxon>core chlorophytes</taxon>
        <taxon>Chlorophyceae</taxon>
        <taxon>CS clade</taxon>
        <taxon>Chlamydomonadales</taxon>
        <taxon>Chlamydomonadaceae</taxon>
        <taxon>Chlamydomonas</taxon>
    </lineage>
</organism>
<keyword evidence="3" id="KW-1185">Reference proteome</keyword>
<accession>A0A835W858</accession>
<feature type="compositionally biased region" description="Pro residues" evidence="1">
    <location>
        <begin position="1073"/>
        <end position="1082"/>
    </location>
</feature>
<feature type="compositionally biased region" description="Basic and acidic residues" evidence="1">
    <location>
        <begin position="577"/>
        <end position="604"/>
    </location>
</feature>
<feature type="compositionally biased region" description="Gly residues" evidence="1">
    <location>
        <begin position="784"/>
        <end position="798"/>
    </location>
</feature>
<dbReference type="OrthoDB" id="547757at2759"/>
<proteinExistence type="predicted"/>
<feature type="compositionally biased region" description="Gly residues" evidence="1">
    <location>
        <begin position="893"/>
        <end position="910"/>
    </location>
</feature>
<feature type="region of interest" description="Disordered" evidence="1">
    <location>
        <begin position="27"/>
        <end position="48"/>
    </location>
</feature>
<dbReference type="PANTHER" id="PTHR40903:SF1">
    <property type="entry name" value="HYPHALLY REGULATED CELL WALL PROTEIN 3"/>
    <property type="match status" value="1"/>
</dbReference>
<feature type="region of interest" description="Disordered" evidence="1">
    <location>
        <begin position="784"/>
        <end position="803"/>
    </location>
</feature>
<feature type="compositionally biased region" description="Low complexity" evidence="1">
    <location>
        <begin position="1156"/>
        <end position="1167"/>
    </location>
</feature>
<feature type="compositionally biased region" description="Low complexity" evidence="1">
    <location>
        <begin position="381"/>
        <end position="393"/>
    </location>
</feature>
<evidence type="ECO:0000313" key="3">
    <source>
        <dbReference type="Proteomes" id="UP000650467"/>
    </source>
</evidence>
<feature type="compositionally biased region" description="Basic and acidic residues" evidence="1">
    <location>
        <begin position="514"/>
        <end position="538"/>
    </location>
</feature>
<dbReference type="Proteomes" id="UP000650467">
    <property type="component" value="Unassembled WGS sequence"/>
</dbReference>
<feature type="region of interest" description="Disordered" evidence="1">
    <location>
        <begin position="1047"/>
        <end position="1178"/>
    </location>
</feature>
<feature type="compositionally biased region" description="Basic and acidic residues" evidence="1">
    <location>
        <begin position="632"/>
        <end position="654"/>
    </location>
</feature>
<dbReference type="PANTHER" id="PTHR40903">
    <property type="entry name" value="GLYCINE-RICH CELL WALL STRUCTURAL PROTEIN 1-LIKE"/>
    <property type="match status" value="1"/>
</dbReference>
<gene>
    <name evidence="2" type="ORF">HXX76_003748</name>
</gene>
<protein>
    <submittedName>
        <fullName evidence="2">Uncharacterized protein</fullName>
    </submittedName>
</protein>
<feature type="region of interest" description="Disordered" evidence="1">
    <location>
        <begin position="76"/>
        <end position="105"/>
    </location>
</feature>
<feature type="compositionally biased region" description="Gly residues" evidence="1">
    <location>
        <begin position="974"/>
        <end position="983"/>
    </location>
</feature>
<feature type="compositionally biased region" description="Gly residues" evidence="1">
    <location>
        <begin position="1085"/>
        <end position="1102"/>
    </location>
</feature>
<feature type="region of interest" description="Disordered" evidence="1">
    <location>
        <begin position="508"/>
        <end position="658"/>
    </location>
</feature>
<evidence type="ECO:0000256" key="1">
    <source>
        <dbReference type="SAM" id="MobiDB-lite"/>
    </source>
</evidence>
<dbReference type="EMBL" id="JAEHOC010000006">
    <property type="protein sequence ID" value="KAG2440894.1"/>
    <property type="molecule type" value="Genomic_DNA"/>
</dbReference>
<feature type="region of interest" description="Disordered" evidence="1">
    <location>
        <begin position="933"/>
        <end position="1016"/>
    </location>
</feature>
<feature type="region of interest" description="Disordered" evidence="1">
    <location>
        <begin position="162"/>
        <end position="187"/>
    </location>
</feature>
<feature type="region of interest" description="Disordered" evidence="1">
    <location>
        <begin position="366"/>
        <end position="446"/>
    </location>
</feature>
<comment type="caution">
    <text evidence="2">The sequence shown here is derived from an EMBL/GenBank/DDBJ whole genome shotgun (WGS) entry which is preliminary data.</text>
</comment>
<name>A0A835W858_CHLIN</name>
<evidence type="ECO:0000313" key="2">
    <source>
        <dbReference type="EMBL" id="KAG2440894.1"/>
    </source>
</evidence>
<sequence>MRPKEGTARRAGSVAASVRFSSSVRYQEIAADPTDHTDGVGPMRGRSPQGVKKNIFKKYFDEFNTYALMVSPVSPSRAPPAFRSGGGGSVASGPATPTSRRSLGGGAGAGLIVRAGSISQGGGGGGGGGWDMPWTPISAAGVSTTHVPSEWDSPRPRWAVGRRKGAAAGGGGAEPGEGPLHAATRPVTCGGPLPGHVSALDELLAKSWSRAEVEAAQSWGFFRRLVPHLGVPPLQAPAALLLGRCARLQPALLPPLTTELCGALPGLVASPRLDVRQASLCLLGLLWRATATGDSHARTQLLGSSALLTALTARIAEGDFDALFAAREVASDPRGAVALEKAGALRALCGVLRRLLVAARAAAGEAEGEGAAGTDGEEEAGGTAAVAHAGGHAKSPAKSPGAKSPGAKSPGKKQLALAGSGKGPGGGVRVPPGLTGRSPSPGKKAVVVSVEGVTEGGEETERAAAGVLVADCLAALTAALPAASAMVRRYRVPERLVALLLTCRVEPDPEPQEQLDKDQQQGKQEGDTDRGTDQDKGTEQGSAAAAGGGDAAAGAAAAAGGQQGEKKAASESGSDIDIEKILNEDSSEEKRDQESANDRAKKEGSGGGAAAAEAAATAAVNGETAAGGDASKAGDADKEEEPKTEEGDEAAKRLSERRRRQLQLQEALLRCLHTLAGCGMGKEPQEAVQSSLRDAGAPAMERLARVLQERHTLAGCGSAAYLLWLAAAGDYSATPASELNVLRSRLAAEAPEKAEDRSSSSGFGVVGAVRELLLRHVAVAAVASGGGAGDSTGGGGGGWRDEDVGDAVAEVGTAVPPPPPAPPPAAAALGTPRGGGGFRLGGGSSGSGGESEGLRRSMGPGAGGAAPSLHTDSLPRPQDLAPGDSPFASGGAANSGGGGAGAGSGGGGAGRDVTGPSLGLPTLRVASAGLLLTPRESRPGSGGHMISPQRYAAGSSDEEDEEGGGGRRRAPAFAGGGGSGSVDGDGDDRDGGSSRGGGRGGGGGGSASTPPEDLDMSNIIDSSVELTGKEYIMQAIQAAGALAVQEMGGFPGPGPSPDPDPRVSGGAGTIAPSPSPGEPFPPAGVLGGVPGMGARGGRGGAGAEAHSSGGHRSTEDHVGCGRDGLPAAPGSGSTPVGAPRSSRTPDSHQLQHHQHQQQLMLQLQQQQHDPRHVGWAPDGGRLNALRPAALELALAASSPAGAGGAAAAGAYAAAAPGWEGGRGSAKRIPLLTLKTRLGALRAVRRQRRPLRPPPAEFQELLHNCFGLLSAVALSAAGCRAICEAPRPAAGEASGDGVGGILPFASALLETAADAPESLAAAAVSGSSMDLRLQLFALMGNVALHSDGVAALTSEAAGAPPGLVAALFAAARESLALVGSSPTGWREGQRLLEACFTVLTNLHRGRAALSPPPDPATGKPQEAYGLALRALAMQLPGAMGPVDRARVRAAAARMLDSAVAAYEGVGGSAPPVVAEELVVLVAAGGGIATAAAAAPAAALWQLMAAGQVHPDAVAADLTPALSAILCRTDASAALSKAALGLVSCLTRSPLVGRRLWTSPLVPAVMKAHARARKAGEGEVEEAARGVCQQLLRACHREDRGGVSAVDKRVDRWGLTERMLRQLKCRLEWDGGEEAIMLVDWDAD</sequence>
<feature type="compositionally biased region" description="Pro residues" evidence="1">
    <location>
        <begin position="815"/>
        <end position="825"/>
    </location>
</feature>
<feature type="compositionally biased region" description="Gly residues" evidence="1">
    <location>
        <begin position="993"/>
        <end position="1006"/>
    </location>
</feature>
<feature type="compositionally biased region" description="Gly residues" evidence="1">
    <location>
        <begin position="832"/>
        <end position="851"/>
    </location>
</feature>
<reference evidence="2" key="1">
    <citation type="journal article" date="2020" name="bioRxiv">
        <title>Comparative genomics of Chlamydomonas.</title>
        <authorList>
            <person name="Craig R.J."/>
            <person name="Hasan A.R."/>
            <person name="Ness R.W."/>
            <person name="Keightley P.D."/>
        </authorList>
    </citation>
    <scope>NUCLEOTIDE SEQUENCE</scope>
    <source>
        <strain evidence="2">SAG 7.73</strain>
    </source>
</reference>
<feature type="compositionally biased region" description="Low complexity" evidence="1">
    <location>
        <begin position="610"/>
        <end position="631"/>
    </location>
</feature>
<feature type="region of interest" description="Disordered" evidence="1">
    <location>
        <begin position="810"/>
        <end position="920"/>
    </location>
</feature>